<keyword evidence="2" id="KW-0539">Nucleus</keyword>
<evidence type="ECO:0000256" key="2">
    <source>
        <dbReference type="ARBA" id="ARBA00023242"/>
    </source>
</evidence>
<proteinExistence type="predicted"/>
<feature type="compositionally biased region" description="Polar residues" evidence="3">
    <location>
        <begin position="518"/>
        <end position="559"/>
    </location>
</feature>
<dbReference type="PANTHER" id="PTHR21099">
    <property type="entry name" value="RAD201"/>
    <property type="match status" value="1"/>
</dbReference>
<feature type="compositionally biased region" description="Basic and acidic residues" evidence="3">
    <location>
        <begin position="399"/>
        <end position="414"/>
    </location>
</feature>
<dbReference type="OrthoDB" id="20729at2759"/>
<sequence>MLRPPAALGNRCLAPTTTTKQCKICVYCEFEVIFFYPQVVSFVPDIMSLWEEFDQTFHFNKDFAYDAKIADQIVANRRALDNQLFVDRLLSLLGVNAVQRLYPSRSNSDLRNLYKQIVSSHAPSHHKQAIVYYILKDCRVGSDASMLFARKCHLPEKYKLFIDGLWQLDRLELRRALEYLTEPSLIPTFPDEILYVLTLPTLSKHDDSLAMAYYLTVSPPLLSDKVRQAFFETLCRSSVTEAFYFTRQHGEEQHRRYLEQLIAFVHTVIVGGARGSRARELVNLPLDDEEERWFEDYLLHDAAKTLPGAKDTVLMRRFATGKLRDLPADLEWLGGKKVDGINWDDLRRSLGTFEERCKYEHPGQVTLASGNPFGVLQQGPAESSSAFGGRWPPQGKQQEQQEKPVDKQSRFSTEDIKADLTIGRPEWMFTAYAPAKNLPRQLFGGWREKSFEEMRLRHYLAAAAGNAEMAIQEGKTMYRQALQQMDTILNDLGGAVKFIHDGENEHPNRNDIVEGRTDASNTGTSAFRQPNTIGQPSNNPFGQTSSLGGPQPTSGNPSAFGQRPAFGQPSTLKQPLAVGQSGPQGSAFGQPSMLGGQPAFGRPTFGQPAFGNTPPLGTSTFGKPSVISPFTMAKSPTAPTFGQPSTQMNAFPVSQPLPAAQTTASPFANTTQTRTNPFGQPAVAEHKPSALGPPSQISPFAQTQQGPNQVSQASPTKNPFPATRNEQGAAVDLGVPVREAGAGPKPLIKVGDNDLNPFPNLGGHTIRDMATKRLTTWKGQPVKYIEDWPCYLHPGDRRTYVRIFFPDGPPTTATLRDAQGKPEDYTSKVSETYEFVLKAGYFKDGTIPSVPPKIEWVSFDF</sequence>
<protein>
    <recommendedName>
        <fullName evidence="4">ELYS-like domain-containing protein</fullName>
    </recommendedName>
</protein>
<feature type="compositionally biased region" description="Basic and acidic residues" evidence="3">
    <location>
        <begin position="501"/>
        <end position="517"/>
    </location>
</feature>
<dbReference type="InterPro" id="IPR025151">
    <property type="entry name" value="ELYS_dom"/>
</dbReference>
<organism evidence="5 6">
    <name type="scientific">Elaphomyces granulatus</name>
    <dbReference type="NCBI Taxonomy" id="519963"/>
    <lineage>
        <taxon>Eukaryota</taxon>
        <taxon>Fungi</taxon>
        <taxon>Dikarya</taxon>
        <taxon>Ascomycota</taxon>
        <taxon>Pezizomycotina</taxon>
        <taxon>Eurotiomycetes</taxon>
        <taxon>Eurotiomycetidae</taxon>
        <taxon>Eurotiales</taxon>
        <taxon>Elaphomycetaceae</taxon>
        <taxon>Elaphomyces</taxon>
    </lineage>
</organism>
<comment type="subcellular location">
    <subcellularLocation>
        <location evidence="1">Nucleus</location>
    </subcellularLocation>
</comment>
<evidence type="ECO:0000313" key="6">
    <source>
        <dbReference type="Proteomes" id="UP000243515"/>
    </source>
</evidence>
<reference evidence="5 6" key="1">
    <citation type="journal article" date="2015" name="Environ. Microbiol.">
        <title>Metagenome sequence of Elaphomyces granulatus from sporocarp tissue reveals Ascomycota ectomycorrhizal fingerprints of genome expansion and a Proteobacteria-rich microbiome.</title>
        <authorList>
            <person name="Quandt C.A."/>
            <person name="Kohler A."/>
            <person name="Hesse C.N."/>
            <person name="Sharpton T.J."/>
            <person name="Martin F."/>
            <person name="Spatafora J.W."/>
        </authorList>
    </citation>
    <scope>NUCLEOTIDE SEQUENCE [LARGE SCALE GENOMIC DNA]</scope>
    <source>
        <strain evidence="5 6">OSC145934</strain>
    </source>
</reference>
<accession>A0A232LSW6</accession>
<evidence type="ECO:0000256" key="3">
    <source>
        <dbReference type="SAM" id="MobiDB-lite"/>
    </source>
</evidence>
<comment type="caution">
    <text evidence="5">The sequence shown here is derived from an EMBL/GenBank/DDBJ whole genome shotgun (WGS) entry which is preliminary data.</text>
</comment>
<dbReference type="GO" id="GO:0005634">
    <property type="term" value="C:nucleus"/>
    <property type="evidence" value="ECO:0007669"/>
    <property type="project" value="UniProtKB-SubCell"/>
</dbReference>
<evidence type="ECO:0000313" key="5">
    <source>
        <dbReference type="EMBL" id="OXV07263.1"/>
    </source>
</evidence>
<feature type="domain" description="ELYS-like" evidence="4">
    <location>
        <begin position="83"/>
        <end position="300"/>
    </location>
</feature>
<feature type="region of interest" description="Disordered" evidence="3">
    <location>
        <begin position="501"/>
        <end position="623"/>
    </location>
</feature>
<dbReference type="EMBL" id="NPHW01004972">
    <property type="protein sequence ID" value="OXV07263.1"/>
    <property type="molecule type" value="Genomic_DNA"/>
</dbReference>
<feature type="region of interest" description="Disordered" evidence="3">
    <location>
        <begin position="674"/>
        <end position="724"/>
    </location>
</feature>
<keyword evidence="6" id="KW-1185">Reference proteome</keyword>
<feature type="region of interest" description="Disordered" evidence="3">
    <location>
        <begin position="370"/>
        <end position="414"/>
    </location>
</feature>
<dbReference type="PANTHER" id="PTHR21099:SF2">
    <property type="entry name" value="SI:CH211-113E8.11"/>
    <property type="match status" value="1"/>
</dbReference>
<gene>
    <name evidence="5" type="ORF">Egran_04970</name>
</gene>
<evidence type="ECO:0000259" key="4">
    <source>
        <dbReference type="Pfam" id="PF13934"/>
    </source>
</evidence>
<dbReference type="CDD" id="cd23954">
    <property type="entry name" value="AMO1_CTD"/>
    <property type="match status" value="1"/>
</dbReference>
<dbReference type="Pfam" id="PF13934">
    <property type="entry name" value="ELYS"/>
    <property type="match status" value="1"/>
</dbReference>
<dbReference type="Proteomes" id="UP000243515">
    <property type="component" value="Unassembled WGS sequence"/>
</dbReference>
<feature type="compositionally biased region" description="Polar residues" evidence="3">
    <location>
        <begin position="695"/>
        <end position="717"/>
    </location>
</feature>
<dbReference type="AlphaFoldDB" id="A0A232LSW6"/>
<evidence type="ECO:0000256" key="1">
    <source>
        <dbReference type="ARBA" id="ARBA00004123"/>
    </source>
</evidence>
<name>A0A232LSW6_9EURO</name>